<evidence type="ECO:0000256" key="7">
    <source>
        <dbReference type="SAM" id="SignalP"/>
    </source>
</evidence>
<dbReference type="InterPro" id="IPR023296">
    <property type="entry name" value="Glyco_hydro_beta-prop_sf"/>
</dbReference>
<keyword evidence="9" id="KW-1185">Reference proteome</keyword>
<evidence type="ECO:0000256" key="4">
    <source>
        <dbReference type="PIRSR" id="PIRSR606710-1"/>
    </source>
</evidence>
<dbReference type="Proteomes" id="UP001369815">
    <property type="component" value="Unassembled WGS sequence"/>
</dbReference>
<evidence type="ECO:0000256" key="5">
    <source>
        <dbReference type="PIRSR" id="PIRSR606710-2"/>
    </source>
</evidence>
<comment type="similarity">
    <text evidence="1 6">Belongs to the glycosyl hydrolase 43 family.</text>
</comment>
<feature type="active site" description="Proton donor" evidence="4">
    <location>
        <position position="249"/>
    </location>
</feature>
<keyword evidence="2 6" id="KW-0378">Hydrolase</keyword>
<dbReference type="InterPro" id="IPR051795">
    <property type="entry name" value="Glycosyl_Hydrlase_43"/>
</dbReference>
<evidence type="ECO:0000256" key="2">
    <source>
        <dbReference type="ARBA" id="ARBA00022801"/>
    </source>
</evidence>
<dbReference type="Pfam" id="PF04616">
    <property type="entry name" value="Glyco_hydro_43"/>
    <property type="match status" value="1"/>
</dbReference>
<dbReference type="EMBL" id="JBANMG010000002">
    <property type="protein sequence ID" value="KAK6957034.1"/>
    <property type="molecule type" value="Genomic_DNA"/>
</dbReference>
<evidence type="ECO:0008006" key="10">
    <source>
        <dbReference type="Google" id="ProtNLM"/>
    </source>
</evidence>
<feature type="active site" description="Proton acceptor" evidence="4">
    <location>
        <position position="62"/>
    </location>
</feature>
<feature type="signal peptide" evidence="7">
    <location>
        <begin position="1"/>
        <end position="16"/>
    </location>
</feature>
<reference evidence="8 9" key="1">
    <citation type="journal article" date="2024" name="Front Chem Biol">
        <title>Unveiling the potential of Daldinia eschscholtzii MFLUCC 19-0629 through bioactivity and bioinformatics studies for enhanced sustainable agriculture production.</title>
        <authorList>
            <person name="Brooks S."/>
            <person name="Weaver J.A."/>
            <person name="Klomchit A."/>
            <person name="Alharthi S.A."/>
            <person name="Onlamun T."/>
            <person name="Nurani R."/>
            <person name="Vong T.K."/>
            <person name="Alberti F."/>
            <person name="Greco C."/>
        </authorList>
    </citation>
    <scope>NUCLEOTIDE SEQUENCE [LARGE SCALE GENOMIC DNA]</scope>
    <source>
        <strain evidence="8">MFLUCC 19-0629</strain>
    </source>
</reference>
<feature type="site" description="Important for catalytic activity, responsible for pKa modulation of the active site Glu and correct orientation of both the proton donor and substrate" evidence="5">
    <location>
        <position position="176"/>
    </location>
</feature>
<keyword evidence="7" id="KW-0732">Signal</keyword>
<keyword evidence="3 6" id="KW-0326">Glycosidase</keyword>
<evidence type="ECO:0000313" key="8">
    <source>
        <dbReference type="EMBL" id="KAK6957034.1"/>
    </source>
</evidence>
<dbReference type="InterPro" id="IPR006710">
    <property type="entry name" value="Glyco_hydro_43"/>
</dbReference>
<accession>A0AAX6MX08</accession>
<dbReference type="PANTHER" id="PTHR42812:SF5">
    <property type="entry name" value="ENDO-ARABINASE"/>
    <property type="match status" value="1"/>
</dbReference>
<gene>
    <name evidence="8" type="ORF">Daesc_002319</name>
</gene>
<evidence type="ECO:0000256" key="6">
    <source>
        <dbReference type="RuleBase" id="RU361187"/>
    </source>
</evidence>
<evidence type="ECO:0000256" key="1">
    <source>
        <dbReference type="ARBA" id="ARBA00009865"/>
    </source>
</evidence>
<dbReference type="AlphaFoldDB" id="A0AAX6MX08"/>
<evidence type="ECO:0000313" key="9">
    <source>
        <dbReference type="Proteomes" id="UP001369815"/>
    </source>
</evidence>
<evidence type="ECO:0000256" key="3">
    <source>
        <dbReference type="ARBA" id="ARBA00023295"/>
    </source>
</evidence>
<dbReference type="SUPFAM" id="SSF75005">
    <property type="entry name" value="Arabinanase/levansucrase/invertase"/>
    <property type="match status" value="1"/>
</dbReference>
<dbReference type="GO" id="GO:0004553">
    <property type="term" value="F:hydrolase activity, hydrolyzing O-glycosyl compounds"/>
    <property type="evidence" value="ECO:0007669"/>
    <property type="project" value="InterPro"/>
</dbReference>
<feature type="chain" id="PRO_5043735782" description="Glycoside hydrolase family 43 protein" evidence="7">
    <location>
        <begin position="17"/>
        <end position="360"/>
    </location>
</feature>
<name>A0AAX6MX08_9PEZI</name>
<organism evidence="8 9">
    <name type="scientific">Daldinia eschscholtzii</name>
    <dbReference type="NCBI Taxonomy" id="292717"/>
    <lineage>
        <taxon>Eukaryota</taxon>
        <taxon>Fungi</taxon>
        <taxon>Dikarya</taxon>
        <taxon>Ascomycota</taxon>
        <taxon>Pezizomycotina</taxon>
        <taxon>Sordariomycetes</taxon>
        <taxon>Xylariomycetidae</taxon>
        <taxon>Xylariales</taxon>
        <taxon>Hypoxylaceae</taxon>
        <taxon>Daldinia</taxon>
    </lineage>
</organism>
<sequence>MKQSILFALAAGGLAAALPQPQPDFGPIELENVTLSEFEAGDLVSRDRGPWNGPVMDIAFPDPTLLIDGNVWWAYATSSENHGHIPLAVSNDGEKWTWTKQDAVPDVGPWVDPKNKGIWAPSVFKNDDGKYVMYFSGKRKGGSRCVGVAVADYAQGPFKVTSKPFICDDAGGGIIDPVQFDDGHQRWILWKVDGNALGGQTTCTGRPRTPGYKPTPIRIQRVTRDGMTLQGKAKTILDNAGKADDGVVEGPAMWKRRPGSYVLFFSTHCYSSDSYDIQYAWATKPDGNFEHRRTLARSGPKQPMYGPGHMDIASDGKTIAFHGRDKPGNPKDTKRRMYIGKIKFPEGDYSEGIKVLNYHG</sequence>
<proteinExistence type="inferred from homology"/>
<comment type="caution">
    <text evidence="8">The sequence shown here is derived from an EMBL/GenBank/DDBJ whole genome shotgun (WGS) entry which is preliminary data.</text>
</comment>
<dbReference type="Gene3D" id="2.115.10.20">
    <property type="entry name" value="Glycosyl hydrolase domain, family 43"/>
    <property type="match status" value="1"/>
</dbReference>
<protein>
    <recommendedName>
        <fullName evidence="10">Glycoside hydrolase family 43 protein</fullName>
    </recommendedName>
</protein>
<dbReference type="PANTHER" id="PTHR42812">
    <property type="entry name" value="BETA-XYLOSIDASE"/>
    <property type="match status" value="1"/>
</dbReference>
<dbReference type="CDD" id="cd08999">
    <property type="entry name" value="GH43_ABN-like"/>
    <property type="match status" value="1"/>
</dbReference>
<dbReference type="GO" id="GO:0005975">
    <property type="term" value="P:carbohydrate metabolic process"/>
    <property type="evidence" value="ECO:0007669"/>
    <property type="project" value="InterPro"/>
</dbReference>